<proteinExistence type="predicted"/>
<dbReference type="Proteomes" id="UP000250235">
    <property type="component" value="Unassembled WGS sequence"/>
</dbReference>
<protein>
    <submittedName>
        <fullName evidence="2">Uncharacterized protein</fullName>
    </submittedName>
</protein>
<name>A0A2Z7BGS9_9LAMI</name>
<dbReference type="EMBL" id="KV005777">
    <property type="protein sequence ID" value="KZV33480.1"/>
    <property type="molecule type" value="Genomic_DNA"/>
</dbReference>
<keyword evidence="3" id="KW-1185">Reference proteome</keyword>
<accession>A0A2Z7BGS9</accession>
<gene>
    <name evidence="2" type="ORF">F511_34575</name>
</gene>
<dbReference type="AlphaFoldDB" id="A0A2Z7BGS9"/>
<feature type="region of interest" description="Disordered" evidence="1">
    <location>
        <begin position="9"/>
        <end position="39"/>
    </location>
</feature>
<organism evidence="2 3">
    <name type="scientific">Dorcoceras hygrometricum</name>
    <dbReference type="NCBI Taxonomy" id="472368"/>
    <lineage>
        <taxon>Eukaryota</taxon>
        <taxon>Viridiplantae</taxon>
        <taxon>Streptophyta</taxon>
        <taxon>Embryophyta</taxon>
        <taxon>Tracheophyta</taxon>
        <taxon>Spermatophyta</taxon>
        <taxon>Magnoliopsida</taxon>
        <taxon>eudicotyledons</taxon>
        <taxon>Gunneridae</taxon>
        <taxon>Pentapetalae</taxon>
        <taxon>asterids</taxon>
        <taxon>lamiids</taxon>
        <taxon>Lamiales</taxon>
        <taxon>Gesneriaceae</taxon>
        <taxon>Didymocarpoideae</taxon>
        <taxon>Trichosporeae</taxon>
        <taxon>Loxocarpinae</taxon>
        <taxon>Dorcoceras</taxon>
    </lineage>
</organism>
<evidence type="ECO:0000256" key="1">
    <source>
        <dbReference type="SAM" id="MobiDB-lite"/>
    </source>
</evidence>
<reference evidence="2 3" key="1">
    <citation type="journal article" date="2015" name="Proc. Natl. Acad. Sci. U.S.A.">
        <title>The resurrection genome of Boea hygrometrica: A blueprint for survival of dehydration.</title>
        <authorList>
            <person name="Xiao L."/>
            <person name="Yang G."/>
            <person name="Zhang L."/>
            <person name="Yang X."/>
            <person name="Zhao S."/>
            <person name="Ji Z."/>
            <person name="Zhou Q."/>
            <person name="Hu M."/>
            <person name="Wang Y."/>
            <person name="Chen M."/>
            <person name="Xu Y."/>
            <person name="Jin H."/>
            <person name="Xiao X."/>
            <person name="Hu G."/>
            <person name="Bao F."/>
            <person name="Hu Y."/>
            <person name="Wan P."/>
            <person name="Li L."/>
            <person name="Deng X."/>
            <person name="Kuang T."/>
            <person name="Xiang C."/>
            <person name="Zhu J.K."/>
            <person name="Oliver M.J."/>
            <person name="He Y."/>
        </authorList>
    </citation>
    <scope>NUCLEOTIDE SEQUENCE [LARGE SCALE GENOMIC DNA]</scope>
    <source>
        <strain evidence="3">cv. XS01</strain>
    </source>
</reference>
<sequence length="142" mass="15583">MPVEVIAEIAGSKKRQATEGDAPVIPKKRRTVKSKASPSTTGMDIVAVAQDVVPIQVVDPTPAATVEPVKDTVEVYSMAPTDEVDVIIEQVIAETSKLGTDETEKEEQRFDETEIGEDFDKWLDESFVRVDAQLANLWRVGL</sequence>
<evidence type="ECO:0000313" key="2">
    <source>
        <dbReference type="EMBL" id="KZV33480.1"/>
    </source>
</evidence>
<evidence type="ECO:0000313" key="3">
    <source>
        <dbReference type="Proteomes" id="UP000250235"/>
    </source>
</evidence>